<evidence type="ECO:0000256" key="1">
    <source>
        <dbReference type="SAM" id="MobiDB-lite"/>
    </source>
</evidence>
<comment type="caution">
    <text evidence="2">The sequence shown here is derived from an EMBL/GenBank/DDBJ whole genome shotgun (WGS) entry which is preliminary data.</text>
</comment>
<feature type="region of interest" description="Disordered" evidence="1">
    <location>
        <begin position="76"/>
        <end position="102"/>
    </location>
</feature>
<name>A0AAE0ZU51_9GAST</name>
<evidence type="ECO:0000313" key="3">
    <source>
        <dbReference type="Proteomes" id="UP001283361"/>
    </source>
</evidence>
<dbReference type="EMBL" id="JAWDGP010003341">
    <property type="protein sequence ID" value="KAK3775383.1"/>
    <property type="molecule type" value="Genomic_DNA"/>
</dbReference>
<gene>
    <name evidence="2" type="ORF">RRG08_010581</name>
</gene>
<protein>
    <submittedName>
        <fullName evidence="2">Uncharacterized protein</fullName>
    </submittedName>
</protein>
<organism evidence="2 3">
    <name type="scientific">Elysia crispata</name>
    <name type="common">lettuce slug</name>
    <dbReference type="NCBI Taxonomy" id="231223"/>
    <lineage>
        <taxon>Eukaryota</taxon>
        <taxon>Metazoa</taxon>
        <taxon>Spiralia</taxon>
        <taxon>Lophotrochozoa</taxon>
        <taxon>Mollusca</taxon>
        <taxon>Gastropoda</taxon>
        <taxon>Heterobranchia</taxon>
        <taxon>Euthyneura</taxon>
        <taxon>Panpulmonata</taxon>
        <taxon>Sacoglossa</taxon>
        <taxon>Placobranchoidea</taxon>
        <taxon>Plakobranchidae</taxon>
        <taxon>Elysia</taxon>
    </lineage>
</organism>
<dbReference type="AlphaFoldDB" id="A0AAE0ZU51"/>
<keyword evidence="3" id="KW-1185">Reference proteome</keyword>
<dbReference type="Proteomes" id="UP001283361">
    <property type="component" value="Unassembled WGS sequence"/>
</dbReference>
<reference evidence="2" key="1">
    <citation type="journal article" date="2023" name="G3 (Bethesda)">
        <title>A reference genome for the long-term kleptoplast-retaining sea slug Elysia crispata morphotype clarki.</title>
        <authorList>
            <person name="Eastman K.E."/>
            <person name="Pendleton A.L."/>
            <person name="Shaikh M.A."/>
            <person name="Suttiyut T."/>
            <person name="Ogas R."/>
            <person name="Tomko P."/>
            <person name="Gavelis G."/>
            <person name="Widhalm J.R."/>
            <person name="Wisecaver J.H."/>
        </authorList>
    </citation>
    <scope>NUCLEOTIDE SEQUENCE</scope>
    <source>
        <strain evidence="2">ECLA1</strain>
    </source>
</reference>
<proteinExistence type="predicted"/>
<accession>A0AAE0ZU51</accession>
<evidence type="ECO:0000313" key="2">
    <source>
        <dbReference type="EMBL" id="KAK3775383.1"/>
    </source>
</evidence>
<sequence>MFQRYPIIIETNSPPDINNSLHYSACPISDLLSIHRQVHFKEMRKDGAISFIKAVGFHSVSLNSCLPSWVGPENRKEDQELKRNNAATMRSTRAEKAALSCC</sequence>